<dbReference type="RefSeq" id="WP_161921656.1">
    <property type="nucleotide sequence ID" value="NZ_JAACYS010000084.1"/>
</dbReference>
<gene>
    <name evidence="1" type="ORF">GW534_14180</name>
</gene>
<dbReference type="Proteomes" id="UP000743899">
    <property type="component" value="Unassembled WGS sequence"/>
</dbReference>
<evidence type="ECO:0000313" key="2">
    <source>
        <dbReference type="Proteomes" id="UP000743899"/>
    </source>
</evidence>
<sequence>MSRNVIESGCRGQIAEEIKLKCHRERLSWTKCRRIRVEMSSRAVVVDKLWKEMSRNVIESGCRGQIEEGNESKCHRERLSWTKCRRIRVEMSPRAVVVDKLRKEMSRNVIESGCRGQNAESYESKCPRERLSWTN</sequence>
<keyword evidence="2" id="KW-1185">Reference proteome</keyword>
<evidence type="ECO:0000313" key="1">
    <source>
        <dbReference type="EMBL" id="NCU18829.1"/>
    </source>
</evidence>
<protein>
    <submittedName>
        <fullName evidence="1">Uncharacterized protein</fullName>
    </submittedName>
</protein>
<dbReference type="EMBL" id="JAACYS010000084">
    <property type="protein sequence ID" value="NCU18829.1"/>
    <property type="molecule type" value="Genomic_DNA"/>
</dbReference>
<accession>A0ABX0A5V0</accession>
<organism evidence="1 2">
    <name type="scientific">Pallidibacillus pasinlerensis</name>
    <dbReference type="NCBI Taxonomy" id="2703818"/>
    <lineage>
        <taxon>Bacteria</taxon>
        <taxon>Bacillati</taxon>
        <taxon>Bacillota</taxon>
        <taxon>Bacilli</taxon>
        <taxon>Bacillales</taxon>
        <taxon>Bacillaceae</taxon>
        <taxon>Pallidibacillus</taxon>
    </lineage>
</organism>
<name>A0ABX0A5V0_9BACI</name>
<proteinExistence type="predicted"/>
<reference evidence="1 2" key="1">
    <citation type="submission" date="2020-01" db="EMBL/GenBank/DDBJ databases">
        <title>A novel Bacillus sp. from Pasinler.</title>
        <authorList>
            <person name="Adiguzel A."/>
            <person name="Ay H."/>
            <person name="Baltaci M.O."/>
        </authorList>
    </citation>
    <scope>NUCLEOTIDE SEQUENCE [LARGE SCALE GENOMIC DNA]</scope>
    <source>
        <strain evidence="1 2">P1</strain>
    </source>
</reference>
<comment type="caution">
    <text evidence="1">The sequence shown here is derived from an EMBL/GenBank/DDBJ whole genome shotgun (WGS) entry which is preliminary data.</text>
</comment>